<accession>A0A2P6Q9P6</accession>
<comment type="caution">
    <text evidence="1">The sequence shown here is derived from an EMBL/GenBank/DDBJ whole genome shotgun (WGS) entry which is preliminary data.</text>
</comment>
<reference evidence="1 2" key="1">
    <citation type="journal article" date="2018" name="Nat. Genet.">
        <title>The Rosa genome provides new insights in the design of modern roses.</title>
        <authorList>
            <person name="Bendahmane M."/>
        </authorList>
    </citation>
    <scope>NUCLEOTIDE SEQUENCE [LARGE SCALE GENOMIC DNA]</scope>
    <source>
        <strain evidence="2">cv. Old Blush</strain>
    </source>
</reference>
<name>A0A2P6Q9P6_ROSCH</name>
<evidence type="ECO:0000313" key="1">
    <source>
        <dbReference type="EMBL" id="PRQ30902.1"/>
    </source>
</evidence>
<dbReference type="Gramene" id="PRQ30902">
    <property type="protein sequence ID" value="PRQ30902"/>
    <property type="gene ID" value="RchiOBHm_Chr5g0029651"/>
</dbReference>
<sequence>MVRPNRDMHLVALCSSYATVSGSRKSVAGNPPSRPCQHALTNRLSRLEIVVACPTLKTM</sequence>
<organism evidence="1 2">
    <name type="scientific">Rosa chinensis</name>
    <name type="common">China rose</name>
    <dbReference type="NCBI Taxonomy" id="74649"/>
    <lineage>
        <taxon>Eukaryota</taxon>
        <taxon>Viridiplantae</taxon>
        <taxon>Streptophyta</taxon>
        <taxon>Embryophyta</taxon>
        <taxon>Tracheophyta</taxon>
        <taxon>Spermatophyta</taxon>
        <taxon>Magnoliopsida</taxon>
        <taxon>eudicotyledons</taxon>
        <taxon>Gunneridae</taxon>
        <taxon>Pentapetalae</taxon>
        <taxon>rosids</taxon>
        <taxon>fabids</taxon>
        <taxon>Rosales</taxon>
        <taxon>Rosaceae</taxon>
        <taxon>Rosoideae</taxon>
        <taxon>Rosoideae incertae sedis</taxon>
        <taxon>Rosa</taxon>
    </lineage>
</organism>
<evidence type="ECO:0000313" key="2">
    <source>
        <dbReference type="Proteomes" id="UP000238479"/>
    </source>
</evidence>
<dbReference type="AlphaFoldDB" id="A0A2P6Q9P6"/>
<dbReference type="Proteomes" id="UP000238479">
    <property type="component" value="Chromosome 5"/>
</dbReference>
<gene>
    <name evidence="1" type="ORF">RchiOBHm_Chr5g0029651</name>
</gene>
<dbReference type="EMBL" id="PDCK01000043">
    <property type="protein sequence ID" value="PRQ30902.1"/>
    <property type="molecule type" value="Genomic_DNA"/>
</dbReference>
<keyword evidence="2" id="KW-1185">Reference proteome</keyword>
<protein>
    <submittedName>
        <fullName evidence="1">Uncharacterized protein</fullName>
    </submittedName>
</protein>
<proteinExistence type="predicted"/>